<keyword evidence="3" id="KW-1185">Reference proteome</keyword>
<gene>
    <name evidence="2" type="ORF">R9Z33_17620</name>
</gene>
<evidence type="ECO:0000313" key="3">
    <source>
        <dbReference type="Proteomes" id="UP001305521"/>
    </source>
</evidence>
<dbReference type="InterPro" id="IPR012495">
    <property type="entry name" value="TadE-like_dom"/>
</dbReference>
<accession>A0ABZ0PDZ8</accession>
<proteinExistence type="predicted"/>
<dbReference type="EMBL" id="CP137852">
    <property type="protein sequence ID" value="WPB83923.1"/>
    <property type="molecule type" value="Genomic_DNA"/>
</dbReference>
<sequence>MAVPRLGRRAIAATELALVAPVLITLMLCVHDLADGFQVSIRLERAARAGAQVAMSGTTDLTAVQSAVISAWPALSASDVPLPVLSCECGTTSVSCTATCASGLIRTVTVRATRQLSPLLLRSYAQGVGHAVARLN</sequence>
<dbReference type="Proteomes" id="UP001305521">
    <property type="component" value="Chromosome"/>
</dbReference>
<reference evidence="2 3" key="1">
    <citation type="submission" date="2023-11" db="EMBL/GenBank/DDBJ databases">
        <title>Arctic aerobic anoxygenic photoheterotroph Sediminicoccus rosea KRV36 adapts its photosynthesis to long days of polar summer.</title>
        <authorList>
            <person name="Tomasch J."/>
            <person name="Kopejtka K."/>
            <person name="Bily T."/>
            <person name="Gardiner A.T."/>
            <person name="Gardian Z."/>
            <person name="Shivaramu S."/>
            <person name="Koblizek M."/>
            <person name="Engelhardt F."/>
            <person name="Kaftan D."/>
        </authorList>
    </citation>
    <scope>NUCLEOTIDE SEQUENCE [LARGE SCALE GENOMIC DNA]</scope>
    <source>
        <strain evidence="2 3">R-30</strain>
    </source>
</reference>
<dbReference type="RefSeq" id="WP_318647880.1">
    <property type="nucleotide sequence ID" value="NZ_CP137852.1"/>
</dbReference>
<name>A0ABZ0PDZ8_9PROT</name>
<evidence type="ECO:0000259" key="1">
    <source>
        <dbReference type="Pfam" id="PF07811"/>
    </source>
</evidence>
<organism evidence="2 3">
    <name type="scientific">Sediminicoccus rosea</name>
    <dbReference type="NCBI Taxonomy" id="1225128"/>
    <lineage>
        <taxon>Bacteria</taxon>
        <taxon>Pseudomonadati</taxon>
        <taxon>Pseudomonadota</taxon>
        <taxon>Alphaproteobacteria</taxon>
        <taxon>Acetobacterales</taxon>
        <taxon>Roseomonadaceae</taxon>
        <taxon>Sediminicoccus</taxon>
    </lineage>
</organism>
<feature type="domain" description="TadE-like" evidence="1">
    <location>
        <begin position="12"/>
        <end position="51"/>
    </location>
</feature>
<dbReference type="Pfam" id="PF07811">
    <property type="entry name" value="TadE"/>
    <property type="match status" value="1"/>
</dbReference>
<protein>
    <submittedName>
        <fullName evidence="2">TadE/TadG family type IV pilus assembly protein</fullName>
    </submittedName>
</protein>
<evidence type="ECO:0000313" key="2">
    <source>
        <dbReference type="EMBL" id="WPB83923.1"/>
    </source>
</evidence>